<gene>
    <name evidence="1" type="ORF">EUBHAL_02259</name>
</gene>
<accession>C0EXV7</accession>
<comment type="caution">
    <text evidence="1">The sequence shown here is derived from an EMBL/GenBank/DDBJ whole genome shotgun (WGS) entry which is preliminary data.</text>
</comment>
<evidence type="ECO:0000313" key="2">
    <source>
        <dbReference type="Proteomes" id="UP000003174"/>
    </source>
</evidence>
<organism evidence="1 2">
    <name type="scientific">Anaerobutyricum hallii DSM 3353</name>
    <dbReference type="NCBI Taxonomy" id="411469"/>
    <lineage>
        <taxon>Bacteria</taxon>
        <taxon>Bacillati</taxon>
        <taxon>Bacillota</taxon>
        <taxon>Clostridia</taxon>
        <taxon>Lachnospirales</taxon>
        <taxon>Lachnospiraceae</taxon>
        <taxon>Anaerobutyricum</taxon>
    </lineage>
</organism>
<sequence length="53" mass="6566">MFFHDKTPSIDFKSIICIFSKNIIFSFPFHKFIENGYTDKTKRRKEFIYYEMD</sequence>
<evidence type="ECO:0000313" key="1">
    <source>
        <dbReference type="EMBL" id="EEG35913.1"/>
    </source>
</evidence>
<protein>
    <submittedName>
        <fullName evidence="1">Uncharacterized protein</fullName>
    </submittedName>
</protein>
<reference evidence="1 2" key="1">
    <citation type="submission" date="2009-01" db="EMBL/GenBank/DDBJ databases">
        <authorList>
            <person name="Fulton L."/>
            <person name="Clifton S."/>
            <person name="Fulton B."/>
            <person name="Xu J."/>
            <person name="Minx P."/>
            <person name="Pepin K.H."/>
            <person name="Johnson M."/>
            <person name="Bhonagiri V."/>
            <person name="Nash W.E."/>
            <person name="Mardis E.R."/>
            <person name="Wilson R.K."/>
        </authorList>
    </citation>
    <scope>NUCLEOTIDE SEQUENCE [LARGE SCALE GENOMIC DNA]</scope>
    <source>
        <strain evidence="1 2">DSM 3353</strain>
    </source>
</reference>
<dbReference type="Proteomes" id="UP000003174">
    <property type="component" value="Unassembled WGS sequence"/>
</dbReference>
<dbReference type="AlphaFoldDB" id="C0EXV7"/>
<name>C0EXV7_9FIRM</name>
<reference evidence="1 2" key="2">
    <citation type="submission" date="2009-02" db="EMBL/GenBank/DDBJ databases">
        <title>Draft genome sequence of Eubacterium hallii (DSM 3353).</title>
        <authorList>
            <person name="Sudarsanam P."/>
            <person name="Ley R."/>
            <person name="Guruge J."/>
            <person name="Turnbaugh P.J."/>
            <person name="Mahowald M."/>
            <person name="Liep D."/>
            <person name="Gordon J."/>
        </authorList>
    </citation>
    <scope>NUCLEOTIDE SEQUENCE [LARGE SCALE GENOMIC DNA]</scope>
    <source>
        <strain evidence="1 2">DSM 3353</strain>
    </source>
</reference>
<dbReference type="EMBL" id="ACEP01000100">
    <property type="protein sequence ID" value="EEG35913.1"/>
    <property type="molecule type" value="Genomic_DNA"/>
</dbReference>
<proteinExistence type="predicted"/>